<gene>
    <name evidence="1" type="ORF">L2E82_44726</name>
</gene>
<evidence type="ECO:0000313" key="2">
    <source>
        <dbReference type="Proteomes" id="UP001055811"/>
    </source>
</evidence>
<keyword evidence="2" id="KW-1185">Reference proteome</keyword>
<evidence type="ECO:0000313" key="1">
    <source>
        <dbReference type="EMBL" id="KAI3700109.1"/>
    </source>
</evidence>
<dbReference type="EMBL" id="CM042016">
    <property type="protein sequence ID" value="KAI3700109.1"/>
    <property type="molecule type" value="Genomic_DNA"/>
</dbReference>
<protein>
    <submittedName>
        <fullName evidence="1">Uncharacterized protein</fullName>
    </submittedName>
</protein>
<reference evidence="2" key="1">
    <citation type="journal article" date="2022" name="Mol. Ecol. Resour.">
        <title>The genomes of chicory, endive, great burdock and yacon provide insights into Asteraceae palaeo-polyploidization history and plant inulin production.</title>
        <authorList>
            <person name="Fan W."/>
            <person name="Wang S."/>
            <person name="Wang H."/>
            <person name="Wang A."/>
            <person name="Jiang F."/>
            <person name="Liu H."/>
            <person name="Zhao H."/>
            <person name="Xu D."/>
            <person name="Zhang Y."/>
        </authorList>
    </citation>
    <scope>NUCLEOTIDE SEQUENCE [LARGE SCALE GENOMIC DNA]</scope>
    <source>
        <strain evidence="2">cv. Punajuju</strain>
    </source>
</reference>
<reference evidence="1 2" key="2">
    <citation type="journal article" date="2022" name="Mol. Ecol. Resour.">
        <title>The genomes of chicory, endive, great burdock and yacon provide insights into Asteraceae paleo-polyploidization history and plant inulin production.</title>
        <authorList>
            <person name="Fan W."/>
            <person name="Wang S."/>
            <person name="Wang H."/>
            <person name="Wang A."/>
            <person name="Jiang F."/>
            <person name="Liu H."/>
            <person name="Zhao H."/>
            <person name="Xu D."/>
            <person name="Zhang Y."/>
        </authorList>
    </citation>
    <scope>NUCLEOTIDE SEQUENCE [LARGE SCALE GENOMIC DNA]</scope>
    <source>
        <strain evidence="2">cv. Punajuju</strain>
        <tissue evidence="1">Leaves</tissue>
    </source>
</reference>
<comment type="caution">
    <text evidence="1">The sequence shown here is derived from an EMBL/GenBank/DDBJ whole genome shotgun (WGS) entry which is preliminary data.</text>
</comment>
<dbReference type="Proteomes" id="UP001055811">
    <property type="component" value="Linkage Group LG08"/>
</dbReference>
<name>A0ACB8ZQ55_CICIN</name>
<organism evidence="1 2">
    <name type="scientific">Cichorium intybus</name>
    <name type="common">Chicory</name>
    <dbReference type="NCBI Taxonomy" id="13427"/>
    <lineage>
        <taxon>Eukaryota</taxon>
        <taxon>Viridiplantae</taxon>
        <taxon>Streptophyta</taxon>
        <taxon>Embryophyta</taxon>
        <taxon>Tracheophyta</taxon>
        <taxon>Spermatophyta</taxon>
        <taxon>Magnoliopsida</taxon>
        <taxon>eudicotyledons</taxon>
        <taxon>Gunneridae</taxon>
        <taxon>Pentapetalae</taxon>
        <taxon>asterids</taxon>
        <taxon>campanulids</taxon>
        <taxon>Asterales</taxon>
        <taxon>Asteraceae</taxon>
        <taxon>Cichorioideae</taxon>
        <taxon>Cichorieae</taxon>
        <taxon>Cichoriinae</taxon>
        <taxon>Cichorium</taxon>
    </lineage>
</organism>
<accession>A0ACB8ZQ55</accession>
<sequence length="76" mass="8283">MKRLSRLLLKILNSSPDFCRLAGWVPDLDSIVDSAAQDDLASILHVHHHRLALHPDIGTVAVVVVVVVIEVAVEVV</sequence>
<proteinExistence type="predicted"/>